<dbReference type="OrthoDB" id="46571at2"/>
<reference evidence="7 8" key="1">
    <citation type="submission" date="2017-05" db="EMBL/GenBank/DDBJ databases">
        <title>The Genome Sequence of Enterococcus sp. 8G7_MSG3316.</title>
        <authorList>
            <consortium name="The Broad Institute Genomics Platform"/>
            <consortium name="The Broad Institute Genomic Center for Infectious Diseases"/>
            <person name="Earl A."/>
            <person name="Manson A."/>
            <person name="Schwartman J."/>
            <person name="Gilmore M."/>
            <person name="Abouelleil A."/>
            <person name="Cao P."/>
            <person name="Chapman S."/>
            <person name="Cusick C."/>
            <person name="Shea T."/>
            <person name="Young S."/>
            <person name="Neafsey D."/>
            <person name="Nusbaum C."/>
            <person name="Birren B."/>
        </authorList>
    </citation>
    <scope>NUCLEOTIDE SEQUENCE [LARGE SCALE GENOMIC DNA]</scope>
    <source>
        <strain evidence="7 8">8G7_MSG3316</strain>
    </source>
</reference>
<gene>
    <name evidence="5" type="primary">mrnC</name>
    <name evidence="7" type="ORF">A5886_000056</name>
</gene>
<keyword evidence="2 5" id="KW-0540">Nuclease</keyword>
<dbReference type="SUPFAM" id="SSF69065">
    <property type="entry name" value="RNase III domain-like"/>
    <property type="match status" value="1"/>
</dbReference>
<keyword evidence="5" id="KW-0694">RNA-binding</keyword>
<dbReference type="EC" id="3.1.26.-" evidence="5"/>
<sequence>MRDYKQLNGLALAYVGDAIYEVYIRDYLVAQGQTRPNQLHHMATHYVSAKAQAALIQKMLDDEILTEEEYDFYRRGRNSKSHTGAKNADITTYRIATGFESLIGYLHLTEQKERLDELIAWCIKKVGEDDARKTTKKPPQQKKR</sequence>
<dbReference type="Pfam" id="PF00636">
    <property type="entry name" value="Ribonuclease_3"/>
    <property type="match status" value="1"/>
</dbReference>
<dbReference type="PIRSF" id="PIRSF005520">
    <property type="entry name" value="UCP005520"/>
    <property type="match status" value="1"/>
</dbReference>
<name>A0A242A243_9ENTE</name>
<dbReference type="CDD" id="cd00593">
    <property type="entry name" value="RIBOc"/>
    <property type="match status" value="1"/>
</dbReference>
<dbReference type="SMART" id="SM00535">
    <property type="entry name" value="RIBOc"/>
    <property type="match status" value="1"/>
</dbReference>
<keyword evidence="1 5" id="KW-0698">rRNA processing</keyword>
<dbReference type="GO" id="GO:0004525">
    <property type="term" value="F:ribonuclease III activity"/>
    <property type="evidence" value="ECO:0007669"/>
    <property type="project" value="InterPro"/>
</dbReference>
<dbReference type="STRING" id="1834191.A5886_000056"/>
<evidence type="ECO:0000256" key="1">
    <source>
        <dbReference type="ARBA" id="ARBA00022552"/>
    </source>
</evidence>
<dbReference type="RefSeq" id="WP_086273118.1">
    <property type="nucleotide sequence ID" value="NZ_NGKU01000001.1"/>
</dbReference>
<comment type="caution">
    <text evidence="7">The sequence shown here is derived from an EMBL/GenBank/DDBJ whole genome shotgun (WGS) entry which is preliminary data.</text>
</comment>
<keyword evidence="8" id="KW-1185">Reference proteome</keyword>
<comment type="similarity">
    <text evidence="5">Belongs to the MrnC RNase family.</text>
</comment>
<evidence type="ECO:0000259" key="6">
    <source>
        <dbReference type="SMART" id="SM00535"/>
    </source>
</evidence>
<dbReference type="HAMAP" id="MF_01468">
    <property type="entry name" value="RNase_Mini_III"/>
    <property type="match status" value="1"/>
</dbReference>
<comment type="cofactor">
    <cofactor evidence="5">
        <name>Mg(2+)</name>
        <dbReference type="ChEBI" id="CHEBI:18420"/>
    </cofactor>
</comment>
<dbReference type="GO" id="GO:0006364">
    <property type="term" value="P:rRNA processing"/>
    <property type="evidence" value="ECO:0007669"/>
    <property type="project" value="UniProtKB-UniRule"/>
</dbReference>
<keyword evidence="5" id="KW-0699">rRNA-binding</keyword>
<protein>
    <recommendedName>
        <fullName evidence="5">Mini-ribonuclease 3</fullName>
        <shortName evidence="5">Mini-3</shortName>
        <shortName evidence="5">Mini-RNase 3</shortName>
        <ecNumber evidence="5">3.1.26.-</ecNumber>
    </recommendedName>
    <alternativeName>
        <fullName evidence="5">Mini-RNase III</fullName>
        <shortName evidence="5">Mini-III</shortName>
    </alternativeName>
</protein>
<dbReference type="PANTHER" id="PTHR34276:SF1">
    <property type="entry name" value="MINI-RIBONUCLEASE 3"/>
    <property type="match status" value="1"/>
</dbReference>
<feature type="domain" description="RNase III" evidence="6">
    <location>
        <begin position="2"/>
        <end position="135"/>
    </location>
</feature>
<dbReference type="GO" id="GO:0019843">
    <property type="term" value="F:rRNA binding"/>
    <property type="evidence" value="ECO:0007669"/>
    <property type="project" value="UniProtKB-UniRule"/>
</dbReference>
<dbReference type="AlphaFoldDB" id="A0A242A243"/>
<dbReference type="PANTHER" id="PTHR34276">
    <property type="entry name" value="MINI-RIBONUCLEASE 3"/>
    <property type="match status" value="1"/>
</dbReference>
<dbReference type="Proteomes" id="UP000195043">
    <property type="component" value="Unassembled WGS sequence"/>
</dbReference>
<dbReference type="InterPro" id="IPR036389">
    <property type="entry name" value="RNase_III_sf"/>
</dbReference>
<dbReference type="EMBL" id="NGKU01000001">
    <property type="protein sequence ID" value="OTN75012.1"/>
    <property type="molecule type" value="Genomic_DNA"/>
</dbReference>
<evidence type="ECO:0000313" key="7">
    <source>
        <dbReference type="EMBL" id="OTN75012.1"/>
    </source>
</evidence>
<organism evidence="7 8">
    <name type="scientific">Candidatus Enterococcus testudinis</name>
    <dbReference type="NCBI Taxonomy" id="1834191"/>
    <lineage>
        <taxon>Bacteria</taxon>
        <taxon>Bacillati</taxon>
        <taxon>Bacillota</taxon>
        <taxon>Bacilli</taxon>
        <taxon>Lactobacillales</taxon>
        <taxon>Enterococcaceae</taxon>
        <taxon>Enterococcus</taxon>
    </lineage>
</organism>
<dbReference type="InterPro" id="IPR000999">
    <property type="entry name" value="RNase_III_dom"/>
</dbReference>
<evidence type="ECO:0000256" key="2">
    <source>
        <dbReference type="ARBA" id="ARBA00022722"/>
    </source>
</evidence>
<dbReference type="InterPro" id="IPR008226">
    <property type="entry name" value="Mini3_fam"/>
</dbReference>
<keyword evidence="5" id="KW-0690">Ribosome biogenesis</keyword>
<evidence type="ECO:0000256" key="5">
    <source>
        <dbReference type="HAMAP-Rule" id="MF_01468"/>
    </source>
</evidence>
<keyword evidence="5" id="KW-0460">Magnesium</keyword>
<comment type="function">
    <text evidence="5">Involved in correct processing of both the 5' and 3' ends of 23S rRNA precursor. Processes 30S rRNA precursor transcript even in absence of ribonuclease 3 (Rnc); Rnc processes 30S rRNA into smaller rRNA precursors.</text>
</comment>
<feature type="active site" evidence="5">
    <location>
        <position position="17"/>
    </location>
</feature>
<keyword evidence="3 5" id="KW-0255">Endonuclease</keyword>
<accession>A0A242A243</accession>
<comment type="subunit">
    <text evidence="5">Homodimer.</text>
</comment>
<proteinExistence type="inferred from homology"/>
<dbReference type="GO" id="GO:0005737">
    <property type="term" value="C:cytoplasm"/>
    <property type="evidence" value="ECO:0007669"/>
    <property type="project" value="UniProtKB-SubCell"/>
</dbReference>
<evidence type="ECO:0000313" key="8">
    <source>
        <dbReference type="Proteomes" id="UP000195043"/>
    </source>
</evidence>
<keyword evidence="4 5" id="KW-0378">Hydrolase</keyword>
<evidence type="ECO:0000256" key="3">
    <source>
        <dbReference type="ARBA" id="ARBA00022759"/>
    </source>
</evidence>
<comment type="subcellular location">
    <subcellularLocation>
        <location evidence="5">Cytoplasm</location>
    </subcellularLocation>
</comment>
<evidence type="ECO:0000256" key="4">
    <source>
        <dbReference type="ARBA" id="ARBA00022801"/>
    </source>
</evidence>
<keyword evidence="5" id="KW-0963">Cytoplasm</keyword>
<dbReference type="Gene3D" id="1.10.1520.10">
    <property type="entry name" value="Ribonuclease III domain"/>
    <property type="match status" value="1"/>
</dbReference>